<feature type="region of interest" description="Disordered" evidence="7">
    <location>
        <begin position="556"/>
        <end position="591"/>
    </location>
</feature>
<evidence type="ECO:0000259" key="9">
    <source>
        <dbReference type="PROSITE" id="PS50888"/>
    </source>
</evidence>
<name>A0ABQ9EYC2_TEGGR</name>
<feature type="compositionally biased region" description="Polar residues" evidence="7">
    <location>
        <begin position="719"/>
        <end position="734"/>
    </location>
</feature>
<dbReference type="InterPro" id="IPR000014">
    <property type="entry name" value="PAS"/>
</dbReference>
<evidence type="ECO:0000256" key="4">
    <source>
        <dbReference type="ARBA" id="ARBA00023125"/>
    </source>
</evidence>
<dbReference type="PROSITE" id="PS50888">
    <property type="entry name" value="BHLH"/>
    <property type="match status" value="1"/>
</dbReference>
<dbReference type="SUPFAM" id="SSF47459">
    <property type="entry name" value="HLH, helix-loop-helix DNA-binding domain"/>
    <property type="match status" value="1"/>
</dbReference>
<feature type="region of interest" description="Disordered" evidence="7">
    <location>
        <begin position="220"/>
        <end position="258"/>
    </location>
</feature>
<keyword evidence="4" id="KW-0238">DNA-binding</keyword>
<evidence type="ECO:0000256" key="5">
    <source>
        <dbReference type="ARBA" id="ARBA00023163"/>
    </source>
</evidence>
<feature type="compositionally biased region" description="Basic residues" evidence="7">
    <location>
        <begin position="574"/>
        <end position="586"/>
    </location>
</feature>
<feature type="domain" description="BHLH" evidence="9">
    <location>
        <begin position="64"/>
        <end position="117"/>
    </location>
</feature>
<reference evidence="10 11" key="1">
    <citation type="submission" date="2022-12" db="EMBL/GenBank/DDBJ databases">
        <title>Chromosome-level genome of Tegillarca granosa.</title>
        <authorList>
            <person name="Kim J."/>
        </authorList>
    </citation>
    <scope>NUCLEOTIDE SEQUENCE [LARGE SCALE GENOMIC DNA]</scope>
    <source>
        <strain evidence="10">Teg-2019</strain>
        <tissue evidence="10">Adductor muscle</tissue>
    </source>
</reference>
<dbReference type="InterPro" id="IPR035965">
    <property type="entry name" value="PAS-like_dom_sf"/>
</dbReference>
<feature type="domain" description="PAS" evidence="8">
    <location>
        <begin position="155"/>
        <end position="218"/>
    </location>
</feature>
<keyword evidence="6" id="KW-0539">Nucleus</keyword>
<keyword evidence="11" id="KW-1185">Reference proteome</keyword>
<organism evidence="10 11">
    <name type="scientific">Tegillarca granosa</name>
    <name type="common">Malaysian cockle</name>
    <name type="synonym">Anadara granosa</name>
    <dbReference type="NCBI Taxonomy" id="220873"/>
    <lineage>
        <taxon>Eukaryota</taxon>
        <taxon>Metazoa</taxon>
        <taxon>Spiralia</taxon>
        <taxon>Lophotrochozoa</taxon>
        <taxon>Mollusca</taxon>
        <taxon>Bivalvia</taxon>
        <taxon>Autobranchia</taxon>
        <taxon>Pteriomorphia</taxon>
        <taxon>Arcoida</taxon>
        <taxon>Arcoidea</taxon>
        <taxon>Arcidae</taxon>
        <taxon>Tegillarca</taxon>
    </lineage>
</organism>
<feature type="compositionally biased region" description="Polar residues" evidence="7">
    <location>
        <begin position="491"/>
        <end position="508"/>
    </location>
</feature>
<feature type="compositionally biased region" description="Polar residues" evidence="7">
    <location>
        <begin position="225"/>
        <end position="239"/>
    </location>
</feature>
<dbReference type="PANTHER" id="PTHR23043:SF26">
    <property type="entry name" value="PROTEIN TRACHEALESS"/>
    <property type="match status" value="1"/>
</dbReference>
<dbReference type="PANTHER" id="PTHR23043">
    <property type="entry name" value="HYPOXIA-INDUCIBLE FACTOR 1 ALPHA"/>
    <property type="match status" value="1"/>
</dbReference>
<dbReference type="SMART" id="SM00091">
    <property type="entry name" value="PAS"/>
    <property type="match status" value="2"/>
</dbReference>
<feature type="compositionally biased region" description="Polar residues" evidence="7">
    <location>
        <begin position="558"/>
        <end position="567"/>
    </location>
</feature>
<feature type="compositionally biased region" description="Pro residues" evidence="7">
    <location>
        <begin position="243"/>
        <end position="253"/>
    </location>
</feature>
<feature type="region of interest" description="Disordered" evidence="7">
    <location>
        <begin position="696"/>
        <end position="734"/>
    </location>
</feature>
<dbReference type="SUPFAM" id="SSF55785">
    <property type="entry name" value="PYP-like sensor domain (PAS domain)"/>
    <property type="match status" value="2"/>
</dbReference>
<accession>A0ABQ9EYC2</accession>
<dbReference type="Pfam" id="PF08447">
    <property type="entry name" value="PAS_3"/>
    <property type="match status" value="1"/>
</dbReference>
<feature type="compositionally biased region" description="Basic and acidic residues" evidence="7">
    <location>
        <begin position="459"/>
        <end position="470"/>
    </location>
</feature>
<feature type="region of interest" description="Disordered" evidence="7">
    <location>
        <begin position="122"/>
        <end position="142"/>
    </location>
</feature>
<evidence type="ECO:0000259" key="8">
    <source>
        <dbReference type="PROSITE" id="PS50112"/>
    </source>
</evidence>
<evidence type="ECO:0000313" key="11">
    <source>
        <dbReference type="Proteomes" id="UP001217089"/>
    </source>
</evidence>
<evidence type="ECO:0000313" key="10">
    <source>
        <dbReference type="EMBL" id="KAJ8308278.1"/>
    </source>
</evidence>
<sequence>MTDLTNFKMNEQAYFHHHWDLIRQPLQPPAFGMGSSLLDFRSRDVGVEFGEGMTTVGGGRILELRKEKSRDAARSRRGKENYEFYELAKLLPLPAAITSQLDKASIIRLSISYLKLREFSGHGDPPWNREQPPTKSVKGPGRRRNLATVAIDVYESHQGTHILQSLDGFAFILSTDGRFLYVSETVSIYLGLSQVEMTGSSVFDYVHHQDHQELADQLGLGFPLTSPTNVPSPDSQSEDGSAPPTPRSSTPPSPDRDKGFDRMFCLRMKSTLTKRGVHVRTSGYRVVQILGQLRPHVWSSLSKKQPSQILGMVCVAIALPPPSITELRIERDTFIMRLNPDFKVIYCDPYVSELTDWASDDINNRILYEICHAGDLNKLRQSHVDLLSKSQVLSSYYRLMNKSGGYVWVQMCATTLYNNKTTDDHTVLAIFYVLSGIKYGGCVMDTSQMKGAGLSELEPSDHTDLEEHSSDTMQDENDIRSGLETLGGENSGITNSTTRGTPQSQQDNVDVLIDPPNGDDVDDVPNIKKTKTEADDESSNAFHSDSFSQELQEVPVSAANNQKNQVIKSDFKYSRRKTDRPRKRKRGYSDESDEAIIDNTCLPEKSKNERLGSESLCDNNRNSVSLIGSHGNTNILSDTIRYSVSAPEDLSLNRGQSMTQKSPTSVHNCWQNSTKGDENGASSVKDLEHVMNKHLPNLSQHEEADLKSPTDLSMRHHSPSSNGIQKQRSTIQWVGTQDSSQLPASNLLRTLYANRESVIRSNTRQQCYNNDTNSVNMLTPPGSDGIKEQLTLNIPQISVNSKGSVLSSAYNNQMSVSDSYAMTPPSSVSPEDKMQSPFVDGSFESAPVSSCSLGNCASLENSISVHNTKSQSFSLCSQSSEYNTNSKLPYSSLPAYQMTDYSQYLQHNGNTNSVVVYDTRPEQWYPVSYTM</sequence>
<keyword evidence="3" id="KW-0805">Transcription regulation</keyword>
<dbReference type="Gene3D" id="4.10.280.10">
    <property type="entry name" value="Helix-loop-helix DNA-binding domain"/>
    <property type="match status" value="1"/>
</dbReference>
<dbReference type="InterPro" id="IPR011598">
    <property type="entry name" value="bHLH_dom"/>
</dbReference>
<keyword evidence="5" id="KW-0804">Transcription</keyword>
<evidence type="ECO:0000256" key="7">
    <source>
        <dbReference type="SAM" id="MobiDB-lite"/>
    </source>
</evidence>
<comment type="caution">
    <text evidence="10">The sequence shown here is derived from an EMBL/GenBank/DDBJ whole genome shotgun (WGS) entry which is preliminary data.</text>
</comment>
<dbReference type="InterPro" id="IPR013767">
    <property type="entry name" value="PAS_fold"/>
</dbReference>
<feature type="compositionally biased region" description="Polar residues" evidence="7">
    <location>
        <begin position="654"/>
        <end position="674"/>
    </location>
</feature>
<dbReference type="InterPro" id="IPR013655">
    <property type="entry name" value="PAS_fold_3"/>
</dbReference>
<dbReference type="Pfam" id="PF00989">
    <property type="entry name" value="PAS"/>
    <property type="match status" value="1"/>
</dbReference>
<feature type="region of interest" description="Disordered" evidence="7">
    <location>
        <begin position="654"/>
        <end position="681"/>
    </location>
</feature>
<gene>
    <name evidence="10" type="ORF">KUTeg_013152</name>
</gene>
<comment type="subcellular location">
    <subcellularLocation>
        <location evidence="1">Nucleus</location>
    </subcellularLocation>
</comment>
<dbReference type="CDD" id="cd00130">
    <property type="entry name" value="PAS"/>
    <property type="match status" value="2"/>
</dbReference>
<evidence type="ECO:0000256" key="2">
    <source>
        <dbReference type="ARBA" id="ARBA00022737"/>
    </source>
</evidence>
<evidence type="ECO:0000256" key="6">
    <source>
        <dbReference type="ARBA" id="ARBA00023242"/>
    </source>
</evidence>
<feature type="region of interest" description="Disordered" evidence="7">
    <location>
        <begin position="453"/>
        <end position="526"/>
    </location>
</feature>
<proteinExistence type="predicted"/>
<dbReference type="PROSITE" id="PS50112">
    <property type="entry name" value="PAS"/>
    <property type="match status" value="1"/>
</dbReference>
<dbReference type="Pfam" id="PF23171">
    <property type="entry name" value="bHLH_HIF1A"/>
    <property type="match status" value="1"/>
</dbReference>
<dbReference type="InterPro" id="IPR036638">
    <property type="entry name" value="HLH_DNA-bd_sf"/>
</dbReference>
<dbReference type="Proteomes" id="UP001217089">
    <property type="component" value="Unassembled WGS sequence"/>
</dbReference>
<evidence type="ECO:0000256" key="3">
    <source>
        <dbReference type="ARBA" id="ARBA00023015"/>
    </source>
</evidence>
<dbReference type="Gene3D" id="3.30.450.20">
    <property type="entry name" value="PAS domain"/>
    <property type="match status" value="2"/>
</dbReference>
<dbReference type="SMART" id="SM00353">
    <property type="entry name" value="HLH"/>
    <property type="match status" value="1"/>
</dbReference>
<dbReference type="EMBL" id="JARBDR010000657">
    <property type="protein sequence ID" value="KAJ8308278.1"/>
    <property type="molecule type" value="Genomic_DNA"/>
</dbReference>
<evidence type="ECO:0000256" key="1">
    <source>
        <dbReference type="ARBA" id="ARBA00004123"/>
    </source>
</evidence>
<protein>
    <submittedName>
        <fullName evidence="10">Uncharacterized protein</fullName>
    </submittedName>
</protein>
<dbReference type="CDD" id="cd19733">
    <property type="entry name" value="bHLH-PAS_trachealess_like"/>
    <property type="match status" value="1"/>
</dbReference>
<keyword evidence="2" id="KW-0677">Repeat</keyword>